<dbReference type="InterPro" id="IPR051024">
    <property type="entry name" value="GlcNAc_Chitin_IntDeg"/>
</dbReference>
<dbReference type="Gene3D" id="2.70.50.50">
    <property type="entry name" value="chitin-binding protein cbp21"/>
    <property type="match status" value="1"/>
</dbReference>
<dbReference type="InterPro" id="IPR036116">
    <property type="entry name" value="FN3_sf"/>
</dbReference>
<dbReference type="GO" id="GO:0004497">
    <property type="term" value="F:monooxygenase activity"/>
    <property type="evidence" value="ECO:0007669"/>
    <property type="project" value="UniProtKB-KW"/>
</dbReference>
<keyword evidence="7" id="KW-0560">Oxidoreductase</keyword>
<keyword evidence="5" id="KW-0119">Carbohydrate metabolism</keyword>
<gene>
    <name evidence="7" type="ORF">NAG76_19085</name>
</gene>
<dbReference type="SUPFAM" id="SSF51055">
    <property type="entry name" value="Carbohydrate binding domain"/>
    <property type="match status" value="2"/>
</dbReference>
<dbReference type="InterPro" id="IPR014756">
    <property type="entry name" value="Ig_E-set"/>
</dbReference>
<dbReference type="CDD" id="cd12215">
    <property type="entry name" value="ChiC_BD"/>
    <property type="match status" value="2"/>
</dbReference>
<dbReference type="AlphaFoldDB" id="A0A9J6ZD14"/>
<dbReference type="Pfam" id="PF00041">
    <property type="entry name" value="fn3"/>
    <property type="match status" value="1"/>
</dbReference>
<dbReference type="SMART" id="SM00060">
    <property type="entry name" value="FN3"/>
    <property type="match status" value="1"/>
</dbReference>
<dbReference type="CDD" id="cd00063">
    <property type="entry name" value="FN3"/>
    <property type="match status" value="1"/>
</dbReference>
<dbReference type="PANTHER" id="PTHR34823">
    <property type="entry name" value="GLCNAC-BINDING PROTEIN A"/>
    <property type="match status" value="1"/>
</dbReference>
<dbReference type="Pfam" id="PF03067">
    <property type="entry name" value="LPMO_10"/>
    <property type="match status" value="1"/>
</dbReference>
<dbReference type="GO" id="GO:0005576">
    <property type="term" value="C:extracellular region"/>
    <property type="evidence" value="ECO:0007669"/>
    <property type="project" value="UniProtKB-SubCell"/>
</dbReference>
<keyword evidence="3" id="KW-0732">Signal</keyword>
<evidence type="ECO:0000256" key="2">
    <source>
        <dbReference type="ARBA" id="ARBA00022525"/>
    </source>
</evidence>
<dbReference type="GO" id="GO:0030246">
    <property type="term" value="F:carbohydrate binding"/>
    <property type="evidence" value="ECO:0007669"/>
    <property type="project" value="InterPro"/>
</dbReference>
<proteinExistence type="predicted"/>
<dbReference type="InterPro" id="IPR004302">
    <property type="entry name" value="Cellulose/chitin-bd_N"/>
</dbReference>
<comment type="subcellular location">
    <subcellularLocation>
        <location evidence="1">Secreted</location>
    </subcellularLocation>
</comment>
<evidence type="ECO:0000256" key="4">
    <source>
        <dbReference type="ARBA" id="ARBA00022801"/>
    </source>
</evidence>
<evidence type="ECO:0000313" key="7">
    <source>
        <dbReference type="EMBL" id="URN93908.1"/>
    </source>
</evidence>
<dbReference type="Gene3D" id="2.60.40.10">
    <property type="entry name" value="Immunoglobulins"/>
    <property type="match status" value="1"/>
</dbReference>
<dbReference type="KEGG" id="plig:NAG76_19085"/>
<dbReference type="InterPro" id="IPR013783">
    <property type="entry name" value="Ig-like_fold"/>
</dbReference>
<sequence length="409" mass="44306">MTIQSLNPRVFSKVKALMVGFSALVICFLISIVFAEMASAHGYIEGPNSRSYMCKLGENTNCGSVQYEPQSIETTGNFPTNGPADGQIAGGGIFKELDEQTSDRWKKVTLQTGLNTFTWKLTAAHATENWKYYITKADWDPNQPLGRDDIELFCEFYDEGARPDFTTSHECNIPTDRTGYHLILGVWDIWDTPMAFYQVIDANIVSSGATQGPSVPANVSAASKTDTSISLKWTASTATTGIANYEIYRNGNLVGTTTTNSYVDQGLTANTAYAYTVRAVDGSGAKSQASPVVTITTAAENGGNNGGTNPEWSSTAVYLVGAKVQYNGATYQAKWWTQNETPGQSAVWQLVSESSGGESGGGEGSQLPEWVSTKVYVGGDKVQYNGVSYEAKWWTQNENPSNAAVWKKI</sequence>
<dbReference type="PANTHER" id="PTHR34823:SF1">
    <property type="entry name" value="CHITIN-BINDING TYPE-4 DOMAIN-CONTAINING PROTEIN"/>
    <property type="match status" value="1"/>
</dbReference>
<evidence type="ECO:0000256" key="3">
    <source>
        <dbReference type="ARBA" id="ARBA00022729"/>
    </source>
</evidence>
<evidence type="ECO:0000313" key="8">
    <source>
        <dbReference type="Proteomes" id="UP001056756"/>
    </source>
</evidence>
<dbReference type="InterPro" id="IPR036573">
    <property type="entry name" value="CBM_sf_5/12"/>
</dbReference>
<protein>
    <submittedName>
        <fullName evidence="7">Lytic polysaccharide monooxygenase</fullName>
    </submittedName>
</protein>
<dbReference type="GO" id="GO:0004553">
    <property type="term" value="F:hydrolase activity, hydrolyzing O-glycosyl compounds"/>
    <property type="evidence" value="ECO:0007669"/>
    <property type="project" value="InterPro"/>
</dbReference>
<feature type="domain" description="Fibronectin type-III" evidence="6">
    <location>
        <begin position="215"/>
        <end position="300"/>
    </location>
</feature>
<dbReference type="InterPro" id="IPR003961">
    <property type="entry name" value="FN3_dom"/>
</dbReference>
<name>A0A9J6ZD14_9BACL</name>
<dbReference type="InterPro" id="IPR003610">
    <property type="entry name" value="CBM5/12"/>
</dbReference>
<dbReference type="GO" id="GO:0000272">
    <property type="term" value="P:polysaccharide catabolic process"/>
    <property type="evidence" value="ECO:0007669"/>
    <property type="project" value="UniProtKB-KW"/>
</dbReference>
<dbReference type="FunFam" id="2.70.50.50:FF:000001">
    <property type="entry name" value="Chitin-binding protein"/>
    <property type="match status" value="1"/>
</dbReference>
<dbReference type="Gene3D" id="2.10.10.20">
    <property type="entry name" value="Carbohydrate-binding module superfamily 5/12"/>
    <property type="match status" value="2"/>
</dbReference>
<dbReference type="SUPFAM" id="SSF49265">
    <property type="entry name" value="Fibronectin type III"/>
    <property type="match status" value="1"/>
</dbReference>
<keyword evidence="5" id="KW-0624">Polysaccharide degradation</keyword>
<evidence type="ECO:0000259" key="6">
    <source>
        <dbReference type="PROSITE" id="PS50853"/>
    </source>
</evidence>
<evidence type="ECO:0000256" key="5">
    <source>
        <dbReference type="ARBA" id="ARBA00023326"/>
    </source>
</evidence>
<accession>A0A9J6ZD14</accession>
<keyword evidence="2" id="KW-0964">Secreted</keyword>
<organism evidence="7 8">
    <name type="scientific">Candidatus Pristimantibacillus lignocellulolyticus</name>
    <dbReference type="NCBI Taxonomy" id="2994561"/>
    <lineage>
        <taxon>Bacteria</taxon>
        <taxon>Bacillati</taxon>
        <taxon>Bacillota</taxon>
        <taxon>Bacilli</taxon>
        <taxon>Bacillales</taxon>
        <taxon>Paenibacillaceae</taxon>
        <taxon>Candidatus Pristimantibacillus</taxon>
    </lineage>
</organism>
<dbReference type="SUPFAM" id="SSF81296">
    <property type="entry name" value="E set domains"/>
    <property type="match status" value="1"/>
</dbReference>
<dbReference type="CDD" id="cd21177">
    <property type="entry name" value="LPMO_AA10"/>
    <property type="match status" value="1"/>
</dbReference>
<dbReference type="Pfam" id="PF02839">
    <property type="entry name" value="CBM_5_12"/>
    <property type="match status" value="2"/>
</dbReference>
<dbReference type="Proteomes" id="UP001056756">
    <property type="component" value="Chromosome"/>
</dbReference>
<dbReference type="PROSITE" id="PS50853">
    <property type="entry name" value="FN3"/>
    <property type="match status" value="1"/>
</dbReference>
<keyword evidence="7" id="KW-0503">Monooxygenase</keyword>
<reference evidence="7" key="1">
    <citation type="submission" date="2022-05" db="EMBL/GenBank/DDBJ databases">
        <title>Novel bacterial taxa in a minimal lignocellulolytic consortium and its capacity to transform plastics disclosed by genome-resolved metagenomics.</title>
        <authorList>
            <person name="Rodriguez C.A.D."/>
            <person name="Diaz-Garcia L."/>
            <person name="Herrera K."/>
            <person name="Tarazona N.A."/>
            <person name="Sproer C."/>
            <person name="Overmann J."/>
            <person name="Jimenez D.J."/>
        </authorList>
    </citation>
    <scope>NUCLEOTIDE SEQUENCE</scope>
    <source>
        <strain evidence="7">MAG5</strain>
    </source>
</reference>
<dbReference type="SMART" id="SM00495">
    <property type="entry name" value="ChtBD3"/>
    <property type="match status" value="2"/>
</dbReference>
<evidence type="ECO:0000256" key="1">
    <source>
        <dbReference type="ARBA" id="ARBA00004613"/>
    </source>
</evidence>
<keyword evidence="4" id="KW-0378">Hydrolase</keyword>
<dbReference type="EMBL" id="CP097899">
    <property type="protein sequence ID" value="URN93908.1"/>
    <property type="molecule type" value="Genomic_DNA"/>
</dbReference>